<comment type="similarity">
    <text evidence="2">In the central section; belongs to the CRISPR-associated helicase Cas3 family.</text>
</comment>
<comment type="similarity">
    <text evidence="1">In the N-terminal section; belongs to the CRISPR-associated nuclease Cas3-HD family.</text>
</comment>
<keyword evidence="4" id="KW-0540">Nuclease</keyword>
<dbReference type="CDD" id="cd09641">
    <property type="entry name" value="Cas3''_I"/>
    <property type="match status" value="1"/>
</dbReference>
<evidence type="ECO:0000256" key="4">
    <source>
        <dbReference type="ARBA" id="ARBA00022722"/>
    </source>
</evidence>
<keyword evidence="10" id="KW-0051">Antiviral defense</keyword>
<dbReference type="Pfam" id="PF22590">
    <property type="entry name" value="Cas3-like_C_2"/>
    <property type="match status" value="1"/>
</dbReference>
<evidence type="ECO:0000256" key="6">
    <source>
        <dbReference type="ARBA" id="ARBA00022741"/>
    </source>
</evidence>
<dbReference type="InterPro" id="IPR001650">
    <property type="entry name" value="Helicase_C-like"/>
</dbReference>
<evidence type="ECO:0000259" key="11">
    <source>
        <dbReference type="PROSITE" id="PS51643"/>
    </source>
</evidence>
<dbReference type="Pfam" id="PF18019">
    <property type="entry name" value="Cas3_HD"/>
    <property type="match status" value="1"/>
</dbReference>
<evidence type="ECO:0000256" key="3">
    <source>
        <dbReference type="ARBA" id="ARBA00012552"/>
    </source>
</evidence>
<feature type="domain" description="HD Cas3-type" evidence="11">
    <location>
        <begin position="23"/>
        <end position="220"/>
    </location>
</feature>
<sequence length="959" mass="105576">MGVVEDVRFEGVDLRPWGKFDRATRMVYSLLFHLIDVGAVAGVLWDRFLTPSQREVISAGLGMSQERARSLVSFLAAMHDIGKLIPYFQSLESVARMRLGEDLLADTGRVVEVPHARASMHAGLHLLSELGFELAGNDSPAVRAAQCLGGHHGRFLQLDVDGAASVHRVQATLGGPVWQDLRRRYTRLLWHLFGADEAPERVSVEAAVLITGLTMVADRVASQRRIWVPNAHTPSFGAAEHHSHARRQAEEEVERLGLARFPLDHIPFTTAHPGLVEPNALQASVMKELPHLVAGRGRGIAVVTDAMGSGKSVTALEMARIFNEHCGTQGVMWLLPSTAAADQAFEVLDRYVRAHRPEYAPVTLVHHHSDLNEAYTHRRLSPEDTSVLDGPPDDPFVDDQDSLFADDERECGPGAEGPDRWLRGRDNALLAQYTVSTTDQAQMAALPVRHSALRMLALSGKTVVVDEAHALDPFSQLQLLRLLNWLGALNSPVVLLSATMPASTTTELVRAYLSGVGRTGLHSVSFAPGYPGWLFADAATATAHRMSEPAQDRQRAAQRRTARIRIRPVTYRRLGQADRSIEAGERLAVIADALQPVIRDGGCAAVVCATVADAQETYAYLRRVWTGPPHDLVLVHGRVGERRRQKTLADLRRELGPVGSRPLRRVVVTTSLLDMSLDIDVDVMVSDLASAARLLQRLGRLGRFTRRWAGQSRRPVWWDGDDSPSLTVLHPVNSRGATSLPPGWGTIEPSVTLHETARLLAQLEKKPLVVPDDVQALVEQVHGVTSGFAAETARLQRMAAAHRGRTSRLQQLSALHLVPPPKRVSSLADLHRQYLTTAQAATRPGVLPRRLLPCYRSADGHLTLDAAGLVPLPDQEHLSPRHLRSILEHTVPVPAAWAARAGARHQPPASWKQHPLLTDTLLLPTSLITRESERDWGEQFGHHWLRMDDELGLLHHKQQ</sequence>
<dbReference type="InterPro" id="IPR006483">
    <property type="entry name" value="CRISPR-assoc_Cas3_HD"/>
</dbReference>
<protein>
    <recommendedName>
        <fullName evidence="3">RNA helicase</fullName>
        <ecNumber evidence="3">3.6.4.13</ecNumber>
    </recommendedName>
</protein>
<dbReference type="PROSITE" id="PS51643">
    <property type="entry name" value="HD_CAS3"/>
    <property type="match status" value="1"/>
</dbReference>
<proteinExistence type="inferred from homology"/>
<organism evidence="12 13">
    <name type="scientific">Streptomyces anulatus</name>
    <name type="common">Streptomyces chrysomallus</name>
    <dbReference type="NCBI Taxonomy" id="1892"/>
    <lineage>
        <taxon>Bacteria</taxon>
        <taxon>Bacillati</taxon>
        <taxon>Actinomycetota</taxon>
        <taxon>Actinomycetes</taxon>
        <taxon>Kitasatosporales</taxon>
        <taxon>Streptomycetaceae</taxon>
        <taxon>Streptomyces</taxon>
    </lineage>
</organism>
<keyword evidence="7" id="KW-0378">Hydrolase</keyword>
<dbReference type="InterPro" id="IPR050547">
    <property type="entry name" value="DEAD_box_RNA_helicases"/>
</dbReference>
<dbReference type="Proteomes" id="UP001431926">
    <property type="component" value="Chromosome"/>
</dbReference>
<dbReference type="PANTHER" id="PTHR47963">
    <property type="entry name" value="DEAD-BOX ATP-DEPENDENT RNA HELICASE 47, MITOCHONDRIAL"/>
    <property type="match status" value="1"/>
</dbReference>
<evidence type="ECO:0000313" key="12">
    <source>
        <dbReference type="EMBL" id="WUX41677.1"/>
    </source>
</evidence>
<dbReference type="Pfam" id="PF18395">
    <property type="entry name" value="Cas3_C"/>
    <property type="match status" value="1"/>
</dbReference>
<evidence type="ECO:0000256" key="7">
    <source>
        <dbReference type="ARBA" id="ARBA00022801"/>
    </source>
</evidence>
<dbReference type="NCBIfam" id="TIGR01587">
    <property type="entry name" value="cas3_core"/>
    <property type="match status" value="1"/>
</dbReference>
<name>A0ABZ1ZVV6_STRAQ</name>
<dbReference type="Gene3D" id="3.40.50.300">
    <property type="entry name" value="P-loop containing nucleotide triphosphate hydrolases"/>
    <property type="match status" value="2"/>
</dbReference>
<dbReference type="Gene3D" id="1.10.3210.30">
    <property type="match status" value="1"/>
</dbReference>
<evidence type="ECO:0000313" key="13">
    <source>
        <dbReference type="Proteomes" id="UP001431926"/>
    </source>
</evidence>
<dbReference type="NCBIfam" id="TIGR01596">
    <property type="entry name" value="cas3_HD"/>
    <property type="match status" value="1"/>
</dbReference>
<evidence type="ECO:0000256" key="5">
    <source>
        <dbReference type="ARBA" id="ARBA00022723"/>
    </source>
</evidence>
<accession>A0ABZ1ZVV6</accession>
<gene>
    <name evidence="12" type="primary">cas3</name>
    <name evidence="12" type="ORF">OG367_38015</name>
</gene>
<keyword evidence="5" id="KW-0479">Metal-binding</keyword>
<dbReference type="InterPro" id="IPR027417">
    <property type="entry name" value="P-loop_NTPase"/>
</dbReference>
<evidence type="ECO:0000256" key="8">
    <source>
        <dbReference type="ARBA" id="ARBA00022806"/>
    </source>
</evidence>
<dbReference type="RefSeq" id="WP_329359611.1">
    <property type="nucleotide sequence ID" value="NZ_CP108640.1"/>
</dbReference>
<dbReference type="EMBL" id="CP109491">
    <property type="protein sequence ID" value="WUX41677.1"/>
    <property type="molecule type" value="Genomic_DNA"/>
</dbReference>
<evidence type="ECO:0000256" key="1">
    <source>
        <dbReference type="ARBA" id="ARBA00006847"/>
    </source>
</evidence>
<keyword evidence="13" id="KW-1185">Reference proteome</keyword>
<dbReference type="SMART" id="SM00490">
    <property type="entry name" value="HELICc"/>
    <property type="match status" value="1"/>
</dbReference>
<dbReference type="InterPro" id="IPR038257">
    <property type="entry name" value="CRISPR-assoc_Cas3_HD_sf"/>
</dbReference>
<dbReference type="EC" id="3.6.4.13" evidence="3"/>
<dbReference type="SUPFAM" id="SSF52540">
    <property type="entry name" value="P-loop containing nucleoside triphosphate hydrolases"/>
    <property type="match status" value="1"/>
</dbReference>
<dbReference type="InterPro" id="IPR041372">
    <property type="entry name" value="Cas3_C"/>
</dbReference>
<evidence type="ECO:0000256" key="10">
    <source>
        <dbReference type="ARBA" id="ARBA00023118"/>
    </source>
</evidence>
<keyword evidence="8" id="KW-0347">Helicase</keyword>
<keyword evidence="6" id="KW-0547">Nucleotide-binding</keyword>
<keyword evidence="9" id="KW-0067">ATP-binding</keyword>
<dbReference type="InterPro" id="IPR054712">
    <property type="entry name" value="Cas3-like_dom"/>
</dbReference>
<reference evidence="12" key="1">
    <citation type="submission" date="2022-10" db="EMBL/GenBank/DDBJ databases">
        <title>The complete genomes of actinobacterial strains from the NBC collection.</title>
        <authorList>
            <person name="Joergensen T.S."/>
            <person name="Alvarez Arevalo M."/>
            <person name="Sterndorff E.B."/>
            <person name="Faurdal D."/>
            <person name="Vuksanovic O."/>
            <person name="Mourched A.-S."/>
            <person name="Charusanti P."/>
            <person name="Shaw S."/>
            <person name="Blin K."/>
            <person name="Weber T."/>
        </authorList>
    </citation>
    <scope>NUCLEOTIDE SEQUENCE</scope>
    <source>
        <strain evidence="12">NBC_01436</strain>
    </source>
</reference>
<evidence type="ECO:0000256" key="9">
    <source>
        <dbReference type="ARBA" id="ARBA00022840"/>
    </source>
</evidence>
<evidence type="ECO:0000256" key="2">
    <source>
        <dbReference type="ARBA" id="ARBA00009046"/>
    </source>
</evidence>
<dbReference type="PANTHER" id="PTHR47963:SF8">
    <property type="entry name" value="ATP-DEPENDENT RNA HELICASE DEAD"/>
    <property type="match status" value="1"/>
</dbReference>
<dbReference type="InterPro" id="IPR006474">
    <property type="entry name" value="Helicase_Cas3_CRISPR-ass_core"/>
</dbReference>